<evidence type="ECO:0000313" key="1">
    <source>
        <dbReference type="EMBL" id="CAG9949530.1"/>
    </source>
</evidence>
<dbReference type="EMBL" id="CADEHS020000098">
    <property type="protein sequence ID" value="CAG9949530.1"/>
    <property type="molecule type" value="Genomic_DNA"/>
</dbReference>
<organism evidence="1 2">
    <name type="scientific">Clonostachys rosea f. rosea IK726</name>
    <dbReference type="NCBI Taxonomy" id="1349383"/>
    <lineage>
        <taxon>Eukaryota</taxon>
        <taxon>Fungi</taxon>
        <taxon>Dikarya</taxon>
        <taxon>Ascomycota</taxon>
        <taxon>Pezizomycotina</taxon>
        <taxon>Sordariomycetes</taxon>
        <taxon>Hypocreomycetidae</taxon>
        <taxon>Hypocreales</taxon>
        <taxon>Bionectriaceae</taxon>
        <taxon>Clonostachys</taxon>
    </lineage>
</organism>
<reference evidence="1" key="1">
    <citation type="submission" date="2020-04" db="EMBL/GenBank/DDBJ databases">
        <authorList>
            <person name="Broberg M."/>
        </authorList>
    </citation>
    <scope>NUCLEOTIDE SEQUENCE</scope>
</reference>
<evidence type="ECO:0000313" key="2">
    <source>
        <dbReference type="Proteomes" id="UP000836387"/>
    </source>
</evidence>
<keyword evidence="2" id="KW-1185">Reference proteome</keyword>
<dbReference type="Proteomes" id="UP000836387">
    <property type="component" value="Unassembled WGS sequence"/>
</dbReference>
<gene>
    <name evidence="1" type="ORF">CRV2_00020632</name>
</gene>
<name>A0ACA9U888_BIOOC</name>
<reference evidence="1" key="2">
    <citation type="submission" date="2021-10" db="EMBL/GenBank/DDBJ databases">
        <authorList>
            <person name="Piombo E."/>
        </authorList>
    </citation>
    <scope>NUCLEOTIDE SEQUENCE</scope>
</reference>
<sequence>MAVPEEWVPSLGIGVMVSGFLAFVVGTAVRIARQERNEARRKRNAARQERDAAVEEMEAALEDRDAVLEERGTWIQRIKGQHNYNGYTE</sequence>
<accession>A0ACA9U888</accession>
<comment type="caution">
    <text evidence="1">The sequence shown here is derived from an EMBL/GenBank/DDBJ whole genome shotgun (WGS) entry which is preliminary data.</text>
</comment>
<proteinExistence type="predicted"/>
<protein>
    <submittedName>
        <fullName evidence="1">Uncharacterized protein</fullName>
    </submittedName>
</protein>